<dbReference type="Proteomes" id="UP001231109">
    <property type="component" value="Unassembled WGS sequence"/>
</dbReference>
<organism evidence="1 2">
    <name type="scientific">Rheinheimera baltica</name>
    <dbReference type="NCBI Taxonomy" id="67576"/>
    <lineage>
        <taxon>Bacteria</taxon>
        <taxon>Pseudomonadati</taxon>
        <taxon>Pseudomonadota</taxon>
        <taxon>Gammaproteobacteria</taxon>
        <taxon>Chromatiales</taxon>
        <taxon>Chromatiaceae</taxon>
        <taxon>Rheinheimera</taxon>
    </lineage>
</organism>
<dbReference type="EMBL" id="JAPJDZ010000003">
    <property type="protein sequence ID" value="MDP5134773.1"/>
    <property type="molecule type" value="Genomic_DNA"/>
</dbReference>
<comment type="caution">
    <text evidence="1">The sequence shown here is derived from an EMBL/GenBank/DDBJ whole genome shotgun (WGS) entry which is preliminary data.</text>
</comment>
<accession>A0ABT9HUH4</accession>
<gene>
    <name evidence="1" type="ORF">ORJ04_02295</name>
</gene>
<proteinExistence type="predicted"/>
<reference evidence="1 2" key="1">
    <citation type="submission" date="2022-11" db="EMBL/GenBank/DDBJ databases">
        <title>Viruses from the air-sea interface of a natural surface slick.</title>
        <authorList>
            <person name="Rahlff J."/>
            <person name="Holmfeldt K."/>
        </authorList>
    </citation>
    <scope>NUCLEOTIDE SEQUENCE [LARGE SCALE GENOMIC DNA]</scope>
    <source>
        <strain evidence="1 2">SMS4</strain>
    </source>
</reference>
<evidence type="ECO:0000313" key="2">
    <source>
        <dbReference type="Proteomes" id="UP001231109"/>
    </source>
</evidence>
<protein>
    <recommendedName>
        <fullName evidence="3">Phage integrase</fullName>
    </recommendedName>
</protein>
<keyword evidence="2" id="KW-1185">Reference proteome</keyword>
<name>A0ABT9HUH4_9GAMM</name>
<sequence>MRFYVNWTSSKTSGGTLLQREITLSTVMIANQLADLNDSERNDPALISVNFSNLGDLAGRITERVSRLWGRFPYDYAIFKELDEYEALNARFDNLTSDEELKRRHLSEKYDSGNSIVIDVLALREQLRNDAVRLEISKREYKGDNRSTVRFAETLRRYSQHKLDPSSTHSLNTYLGEDTKKYLFSSDKTSDFLRQEAVSAIRDEFTSGVIKATPHAFRHIWAEAILQRYRGDVGRFIRANFKHIDERFFMAYLRNKEVKSIYEVAKRTTINSVVRKHVSSLKEDKRAYAGGFDRFVSKAVNLTKIVTHEDYALIARKIAQERVVDIKVNAWSTCLLRAGTETHARCSVDGIPQRQNASPKLCLGCVNAEINDSNYAGIVVYTKSDVEACKNPNLPVSIKRFHVATLRKALLRVRELATNDKCSLYDSFIAHLESVINMVDTEGLTNG</sequence>
<evidence type="ECO:0008006" key="3">
    <source>
        <dbReference type="Google" id="ProtNLM"/>
    </source>
</evidence>
<dbReference type="RefSeq" id="WP_305973525.1">
    <property type="nucleotide sequence ID" value="NZ_JAPJDZ010000003.1"/>
</dbReference>
<evidence type="ECO:0000313" key="1">
    <source>
        <dbReference type="EMBL" id="MDP5134773.1"/>
    </source>
</evidence>